<organism evidence="3 4">
    <name type="scientific">Saccharomyces uvarum</name>
    <name type="common">Yeast</name>
    <name type="synonym">Saccharomyces bayanus var. uvarum</name>
    <dbReference type="NCBI Taxonomy" id="230603"/>
    <lineage>
        <taxon>Eukaryota</taxon>
        <taxon>Fungi</taxon>
        <taxon>Dikarya</taxon>
        <taxon>Ascomycota</taxon>
        <taxon>Saccharomycotina</taxon>
        <taxon>Saccharomycetes</taxon>
        <taxon>Saccharomycetales</taxon>
        <taxon>Saccharomycetaceae</taxon>
        <taxon>Saccharomyces</taxon>
    </lineage>
</organism>
<dbReference type="InterPro" id="IPR001012">
    <property type="entry name" value="UBX_dom"/>
</dbReference>
<feature type="domain" description="UBX" evidence="2">
    <location>
        <begin position="183"/>
        <end position="261"/>
    </location>
</feature>
<evidence type="ECO:0000259" key="2">
    <source>
        <dbReference type="PROSITE" id="PS50033"/>
    </source>
</evidence>
<dbReference type="EMBL" id="OX365917">
    <property type="protein sequence ID" value="CAI4060970.1"/>
    <property type="molecule type" value="Genomic_DNA"/>
</dbReference>
<accession>A0AA35JG95</accession>
<feature type="compositionally biased region" description="Low complexity" evidence="1">
    <location>
        <begin position="384"/>
        <end position="398"/>
    </location>
</feature>
<dbReference type="SMART" id="SM00166">
    <property type="entry name" value="UBX"/>
    <property type="match status" value="1"/>
</dbReference>
<dbReference type="SUPFAM" id="SSF54236">
    <property type="entry name" value="Ubiquitin-like"/>
    <property type="match status" value="1"/>
</dbReference>
<dbReference type="CDD" id="cd01767">
    <property type="entry name" value="UBX"/>
    <property type="match status" value="1"/>
</dbReference>
<dbReference type="InterPro" id="IPR029071">
    <property type="entry name" value="Ubiquitin-like_domsf"/>
</dbReference>
<dbReference type="GO" id="GO:0036503">
    <property type="term" value="P:ERAD pathway"/>
    <property type="evidence" value="ECO:0007669"/>
    <property type="project" value="TreeGrafter"/>
</dbReference>
<dbReference type="PROSITE" id="PS50033">
    <property type="entry name" value="UBX"/>
    <property type="match status" value="1"/>
</dbReference>
<evidence type="ECO:0000313" key="3">
    <source>
        <dbReference type="EMBL" id="CAI4060970.1"/>
    </source>
</evidence>
<dbReference type="PANTHER" id="PTHR46424">
    <property type="entry name" value="UBX DOMAIN-CONTAINING PROTEIN 4"/>
    <property type="match status" value="1"/>
</dbReference>
<dbReference type="PANTHER" id="PTHR46424:SF1">
    <property type="entry name" value="UBX DOMAIN-CONTAINING PROTEIN 4"/>
    <property type="match status" value="1"/>
</dbReference>
<feature type="region of interest" description="Disordered" evidence="1">
    <location>
        <begin position="330"/>
        <end position="398"/>
    </location>
</feature>
<name>A0AA35JG95_SACUV</name>
<dbReference type="Gene3D" id="3.10.20.90">
    <property type="entry name" value="Phosphatidylinositol 3-kinase Catalytic Subunit, Chain A, domain 1"/>
    <property type="match status" value="1"/>
</dbReference>
<dbReference type="GO" id="GO:0005783">
    <property type="term" value="C:endoplasmic reticulum"/>
    <property type="evidence" value="ECO:0007669"/>
    <property type="project" value="TreeGrafter"/>
</dbReference>
<evidence type="ECO:0000313" key="4">
    <source>
        <dbReference type="Proteomes" id="UP001162090"/>
    </source>
</evidence>
<protein>
    <recommendedName>
        <fullName evidence="2">UBX domain-containing protein</fullName>
    </recommendedName>
</protein>
<dbReference type="Pfam" id="PF00789">
    <property type="entry name" value="UBX"/>
    <property type="match status" value="1"/>
</dbReference>
<dbReference type="Proteomes" id="UP001162090">
    <property type="component" value="Chromosome 6"/>
</dbReference>
<feature type="compositionally biased region" description="Low complexity" evidence="1">
    <location>
        <begin position="361"/>
        <end position="375"/>
    </location>
</feature>
<proteinExistence type="predicted"/>
<dbReference type="AlphaFoldDB" id="A0AA35JG95"/>
<reference evidence="3" key="1">
    <citation type="submission" date="2022-10" db="EMBL/GenBank/DDBJ databases">
        <authorList>
            <person name="Byrne P K."/>
        </authorList>
    </citation>
    <scope>NUCLEOTIDE SEQUENCE</scope>
    <source>
        <strain evidence="3">CBS7001</strain>
    </source>
</reference>
<sequence length="398" mass="45248">MPSIKTLFQESVLHDHSSISEQAVVVYISSAVDDDSWLQQWFRPGNLSSLERENIVWVKLVNNTKECFLFRSIFPSLSAPSISILQNGLLECSIQGNSVSRDLDLWETFVNGLELTVRGQTIKRKLFTKGDEEYQRVKRMIQNDKLERKYVFQNANDPQRKQQRWKQLMVMDNMSYKSQRVFLAQNYCTLQLKLPNGYTISNTFPPQTKLHKVRMWLDYNCYDDGTPYLFHRNVPRVTLTQDDELKSLQELDLLPRSTLILEPLEASNNYFDDMEQSSILYKVYSGLTSFWAKGPEAGPSSSHLGYQRLGTNVSSRTSYTIQKISSLDVVSDGGGNDSLAPSAYTTPRMYPSGGTTQVRQNISELNLSSNNSASNTKVRTLGYSNKNSNSNNSNSGNN</sequence>
<evidence type="ECO:0000256" key="1">
    <source>
        <dbReference type="SAM" id="MobiDB-lite"/>
    </source>
</evidence>
<gene>
    <name evidence="3" type="primary">SUVC06G0890</name>
    <name evidence="3" type="ORF">SUVC_06G0890</name>
</gene>
<dbReference type="Pfam" id="PF23187">
    <property type="entry name" value="UBX7_N"/>
    <property type="match status" value="1"/>
</dbReference>